<reference evidence="2" key="1">
    <citation type="submission" date="2023-01" db="EMBL/GenBank/DDBJ databases">
        <title>Exophiala dermititidis isolated from Cystic Fibrosis Patient.</title>
        <authorList>
            <person name="Kurbessoian T."/>
            <person name="Crocker A."/>
            <person name="Murante D."/>
            <person name="Hogan D.A."/>
            <person name="Stajich J.E."/>
        </authorList>
    </citation>
    <scope>NUCLEOTIDE SEQUENCE</scope>
    <source>
        <strain evidence="2">Ex8</strain>
    </source>
</reference>
<protein>
    <submittedName>
        <fullName evidence="2">Uncharacterized protein</fullName>
    </submittedName>
</protein>
<feature type="compositionally biased region" description="Low complexity" evidence="1">
    <location>
        <begin position="76"/>
        <end position="92"/>
    </location>
</feature>
<proteinExistence type="predicted"/>
<feature type="compositionally biased region" description="Basic and acidic residues" evidence="1">
    <location>
        <begin position="95"/>
        <end position="104"/>
    </location>
</feature>
<dbReference type="EMBL" id="JAJGCB010000001">
    <property type="protein sequence ID" value="KAJ8995314.1"/>
    <property type="molecule type" value="Genomic_DNA"/>
</dbReference>
<dbReference type="AlphaFoldDB" id="A0AAN6F2Q8"/>
<name>A0AAN6F2Q8_EXODE</name>
<feature type="region of interest" description="Disordered" evidence="1">
    <location>
        <begin position="24"/>
        <end position="104"/>
    </location>
</feature>
<accession>A0AAN6F2Q8</accession>
<evidence type="ECO:0000313" key="3">
    <source>
        <dbReference type="Proteomes" id="UP001161757"/>
    </source>
</evidence>
<organism evidence="2 3">
    <name type="scientific">Exophiala dermatitidis</name>
    <name type="common">Black yeast-like fungus</name>
    <name type="synonym">Wangiella dermatitidis</name>
    <dbReference type="NCBI Taxonomy" id="5970"/>
    <lineage>
        <taxon>Eukaryota</taxon>
        <taxon>Fungi</taxon>
        <taxon>Dikarya</taxon>
        <taxon>Ascomycota</taxon>
        <taxon>Pezizomycotina</taxon>
        <taxon>Eurotiomycetes</taxon>
        <taxon>Chaetothyriomycetidae</taxon>
        <taxon>Chaetothyriales</taxon>
        <taxon>Herpotrichiellaceae</taxon>
        <taxon>Exophiala</taxon>
    </lineage>
</organism>
<dbReference type="Proteomes" id="UP001161757">
    <property type="component" value="Unassembled WGS sequence"/>
</dbReference>
<gene>
    <name evidence="2" type="ORF">HRR80_000090</name>
</gene>
<feature type="compositionally biased region" description="Basic residues" evidence="1">
    <location>
        <begin position="54"/>
        <end position="63"/>
    </location>
</feature>
<feature type="compositionally biased region" description="Polar residues" evidence="1">
    <location>
        <begin position="32"/>
        <end position="43"/>
    </location>
</feature>
<evidence type="ECO:0000256" key="1">
    <source>
        <dbReference type="SAM" id="MobiDB-lite"/>
    </source>
</evidence>
<comment type="caution">
    <text evidence="2">The sequence shown here is derived from an EMBL/GenBank/DDBJ whole genome shotgun (WGS) entry which is preliminary data.</text>
</comment>
<evidence type="ECO:0000313" key="2">
    <source>
        <dbReference type="EMBL" id="KAJ8995314.1"/>
    </source>
</evidence>
<sequence length="104" mass="11756">MRCPQGNTDRLFILRTWSFQIEQVRKHRSTTHQDISVSPTNMIRKSYDYDTYKRPRSHSRHRPGSGQSDKGKDIGPPKTSPSSNSSKNPPSGGKDGSRGRDSKL</sequence>